<keyword evidence="9" id="KW-1185">Reference proteome</keyword>
<evidence type="ECO:0000256" key="1">
    <source>
        <dbReference type="ARBA" id="ARBA00004370"/>
    </source>
</evidence>
<dbReference type="PROSITE" id="PS51257">
    <property type="entry name" value="PROKAR_LIPOPROTEIN"/>
    <property type="match status" value="1"/>
</dbReference>
<keyword evidence="2 6" id="KW-0812">Transmembrane</keyword>
<proteinExistence type="predicted"/>
<sequence>MKRMNNTKIIFSISTAQIVLALLTVLFLYSCSVERFIPDDEFLYTKETVILTPDSVVNDLDDIELDLKAALRPEPVSSVLGGYPGLYFHYKANREKPGFINKFLNKKMGKEPVYASDIQTYEMEQILLNRLENKGFFYSVANSEIVRDTTNKEAEAIYRLRLSKPYRLKTFQLDTDTLPVYSKIQNSLSETLIKPDMRFSLNAMKAERERIDAYLKGEGYYNFNSSFLIFETDTNQYKNKKFDLYLRLKKDVPQKSIVPYKIAKVNIFPNNRVDVDSTQLDTTRFAKKDFIQDEVYFKPKRLDPFVLIEEGDLYSPATSKATGRRLGSIGAYKFVNIRYDELENKDEDSLGQLAANIYLSPLNKRAVRAEVKAVTKSNGFSGPGLGLTFINRNLFKGGETLNISLDGAYEIQVGGSGNNQGSSSIQLGVSSSLIFPRMLFPIEISKNYFKYDIPKTKMELGVSYLNRTQYFTLGSVEAKFGYVWQANKYVTHEINPVSINYVSLANTTDAFDDILEANPFLQTSFDQQFISGLTYSFIYNGMVDTGKKHQIYFNGNFETAGNSLSLIAGGDKPQTIFGLEYAQFARIDGDIRYHFNFAEKQTIAARLFAGVGIPYGNSDVVPYTKQYFAGGPYSVRAFRTRSLGPGTYQPDDSETYSYYDQTGNLRLEANLEYRFPLISLLQGAFFVDAGNVWNTTDNEALEGDTFGSDFINQLGIGGGFGMRVDIQSFVIRLDLAAPFHDPSLAEGQRWSWDFENPILNFAIGYPF</sequence>
<evidence type="ECO:0000256" key="5">
    <source>
        <dbReference type="ARBA" id="ARBA00023237"/>
    </source>
</evidence>
<feature type="domain" description="Bacterial surface antigen (D15)" evidence="7">
    <location>
        <begin position="478"/>
        <end position="752"/>
    </location>
</feature>
<evidence type="ECO:0000256" key="6">
    <source>
        <dbReference type="SAM" id="Phobius"/>
    </source>
</evidence>
<dbReference type="PANTHER" id="PTHR12815:SF47">
    <property type="entry name" value="TRANSLOCATION AND ASSEMBLY MODULE SUBUNIT TAMA"/>
    <property type="match status" value="1"/>
</dbReference>
<evidence type="ECO:0000313" key="8">
    <source>
        <dbReference type="EMBL" id="RXG15388.1"/>
    </source>
</evidence>
<name>A0A4Q0NV36_9FLAO</name>
<accession>A0A4Q0NV36</accession>
<comment type="subcellular location">
    <subcellularLocation>
        <location evidence="1">Membrane</location>
    </subcellularLocation>
</comment>
<evidence type="ECO:0000256" key="3">
    <source>
        <dbReference type="ARBA" id="ARBA00022729"/>
    </source>
</evidence>
<reference evidence="8 9" key="1">
    <citation type="submission" date="2018-07" db="EMBL/GenBank/DDBJ databases">
        <title>Leeuwenhoekiella genomics.</title>
        <authorList>
            <person name="Tahon G."/>
            <person name="Willems A."/>
        </authorList>
    </citation>
    <scope>NUCLEOTIDE SEQUENCE [LARGE SCALE GENOMIC DNA]</scope>
    <source>
        <strain evidence="8 9">R-50232</strain>
    </source>
</reference>
<dbReference type="Gene3D" id="2.40.160.50">
    <property type="entry name" value="membrane protein fhac: a member of the omp85/tpsb transporter family"/>
    <property type="match status" value="1"/>
</dbReference>
<keyword evidence="5" id="KW-0998">Cell outer membrane</keyword>
<evidence type="ECO:0000256" key="4">
    <source>
        <dbReference type="ARBA" id="ARBA00023136"/>
    </source>
</evidence>
<gene>
    <name evidence="8" type="ORF">DSM04_103276</name>
</gene>
<dbReference type="Pfam" id="PF01103">
    <property type="entry name" value="Omp85"/>
    <property type="match status" value="1"/>
</dbReference>
<keyword evidence="4 6" id="KW-0472">Membrane</keyword>
<comment type="caution">
    <text evidence="8">The sequence shown here is derived from an EMBL/GenBank/DDBJ whole genome shotgun (WGS) entry which is preliminary data.</text>
</comment>
<dbReference type="EMBL" id="QOVI01000003">
    <property type="protein sequence ID" value="RXG15388.1"/>
    <property type="molecule type" value="Genomic_DNA"/>
</dbReference>
<dbReference type="AlphaFoldDB" id="A0A4Q0NV36"/>
<feature type="transmembrane region" description="Helical" evidence="6">
    <location>
        <begin position="9"/>
        <end position="29"/>
    </location>
</feature>
<dbReference type="GO" id="GO:0019867">
    <property type="term" value="C:outer membrane"/>
    <property type="evidence" value="ECO:0007669"/>
    <property type="project" value="InterPro"/>
</dbReference>
<evidence type="ECO:0000256" key="2">
    <source>
        <dbReference type="ARBA" id="ARBA00022692"/>
    </source>
</evidence>
<dbReference type="InterPro" id="IPR000184">
    <property type="entry name" value="Bac_surfAg_D15"/>
</dbReference>
<evidence type="ECO:0000313" key="9">
    <source>
        <dbReference type="Proteomes" id="UP000289821"/>
    </source>
</evidence>
<dbReference type="PANTHER" id="PTHR12815">
    <property type="entry name" value="SORTING AND ASSEMBLY MACHINERY SAMM50 PROTEIN FAMILY MEMBER"/>
    <property type="match status" value="1"/>
</dbReference>
<dbReference type="Proteomes" id="UP000289821">
    <property type="component" value="Unassembled WGS sequence"/>
</dbReference>
<dbReference type="InterPro" id="IPR039910">
    <property type="entry name" value="D15-like"/>
</dbReference>
<evidence type="ECO:0000259" key="7">
    <source>
        <dbReference type="Pfam" id="PF01103"/>
    </source>
</evidence>
<keyword evidence="3" id="KW-0732">Signal</keyword>
<keyword evidence="6" id="KW-1133">Transmembrane helix</keyword>
<organism evidence="8 9">
    <name type="scientific">Leeuwenhoekiella aestuarii</name>
    <dbReference type="NCBI Taxonomy" id="2249426"/>
    <lineage>
        <taxon>Bacteria</taxon>
        <taxon>Pseudomonadati</taxon>
        <taxon>Bacteroidota</taxon>
        <taxon>Flavobacteriia</taxon>
        <taxon>Flavobacteriales</taxon>
        <taxon>Flavobacteriaceae</taxon>
        <taxon>Leeuwenhoekiella</taxon>
    </lineage>
</organism>
<protein>
    <submittedName>
        <fullName evidence="8">Outer membrane protein assembly factor BamA</fullName>
    </submittedName>
</protein>